<dbReference type="InterPro" id="IPR012220">
    <property type="entry name" value="Glu_synth_euk"/>
</dbReference>
<comment type="pathway">
    <text evidence="4">Nitrogen metabolism.</text>
</comment>
<dbReference type="Gene3D" id="2.160.20.60">
    <property type="entry name" value="Glutamate synthase, alpha subunit, C-terminal domain"/>
    <property type="match status" value="1"/>
</dbReference>
<dbReference type="SUPFAM" id="SSF46548">
    <property type="entry name" value="alpha-helical ferredoxin"/>
    <property type="match status" value="1"/>
</dbReference>
<dbReference type="CDD" id="cd02808">
    <property type="entry name" value="GltS_FMN"/>
    <property type="match status" value="1"/>
</dbReference>
<dbReference type="InterPro" id="IPR036485">
    <property type="entry name" value="Glu_synth_asu_C_sf"/>
</dbReference>
<evidence type="ECO:0000313" key="28">
    <source>
        <dbReference type="Proteomes" id="UP000268823"/>
    </source>
</evidence>
<dbReference type="NCBIfam" id="NF008730">
    <property type="entry name" value="PRK11750.1"/>
    <property type="match status" value="1"/>
</dbReference>
<comment type="pathway">
    <text evidence="3">Energy metabolism; nitrogen metabolism.</text>
</comment>
<dbReference type="EC" id="1.4.1.14" evidence="19"/>
<dbReference type="GO" id="GO:0016040">
    <property type="term" value="F:glutamate synthase (NADH) activity"/>
    <property type="evidence" value="ECO:0007669"/>
    <property type="project" value="UniProtKB-EC"/>
</dbReference>
<evidence type="ECO:0000256" key="1">
    <source>
        <dbReference type="ARBA" id="ARBA00001917"/>
    </source>
</evidence>
<dbReference type="Gene3D" id="3.20.20.70">
    <property type="entry name" value="Aldolase class I"/>
    <property type="match status" value="2"/>
</dbReference>
<dbReference type="InterPro" id="IPR028261">
    <property type="entry name" value="DPD_II"/>
</dbReference>
<dbReference type="Pfam" id="PF04898">
    <property type="entry name" value="Glu_syn_central"/>
    <property type="match status" value="1"/>
</dbReference>
<evidence type="ECO:0000256" key="23">
    <source>
        <dbReference type="PIRSR" id="PIRSR000187-1"/>
    </source>
</evidence>
<evidence type="ECO:0000256" key="20">
    <source>
        <dbReference type="ARBA" id="ARBA00048867"/>
    </source>
</evidence>
<dbReference type="GO" id="GO:0050660">
    <property type="term" value="F:flavin adenine dinucleotide binding"/>
    <property type="evidence" value="ECO:0007669"/>
    <property type="project" value="InterPro"/>
</dbReference>
<dbReference type="GO" id="GO:0097054">
    <property type="term" value="P:L-glutamate biosynthetic process"/>
    <property type="evidence" value="ECO:0007669"/>
    <property type="project" value="UniProtKB-UniPathway"/>
</dbReference>
<dbReference type="CDD" id="cd00713">
    <property type="entry name" value="GltS"/>
    <property type="match status" value="1"/>
</dbReference>
<evidence type="ECO:0000256" key="18">
    <source>
        <dbReference type="ARBA" id="ARBA00023291"/>
    </source>
</evidence>
<dbReference type="Pfam" id="PF01493">
    <property type="entry name" value="GXGXG"/>
    <property type="match status" value="1"/>
</dbReference>
<evidence type="ECO:0000256" key="2">
    <source>
        <dbReference type="ARBA" id="ARBA00001974"/>
    </source>
</evidence>
<evidence type="ECO:0000256" key="21">
    <source>
        <dbReference type="ARBA" id="ARBA00057049"/>
    </source>
</evidence>
<evidence type="ECO:0000256" key="10">
    <source>
        <dbReference type="ARBA" id="ARBA00022643"/>
    </source>
</evidence>
<dbReference type="FunFam" id="3.40.50.720:FF:000113">
    <property type="entry name" value="Glutamate synthase [NADH], amyloplastic"/>
    <property type="match status" value="1"/>
</dbReference>
<keyword evidence="9" id="KW-0285">Flavoprotein</keyword>
<dbReference type="SUPFAM" id="SSF56235">
    <property type="entry name" value="N-terminal nucleophile aminohydrolases (Ntn hydrolases)"/>
    <property type="match status" value="1"/>
</dbReference>
<evidence type="ECO:0000256" key="4">
    <source>
        <dbReference type="ARBA" id="ARBA00004909"/>
    </source>
</evidence>
<dbReference type="UniPathway" id="UPA00045"/>
<dbReference type="InterPro" id="IPR006982">
    <property type="entry name" value="Glu_synth_centr_N"/>
</dbReference>
<evidence type="ECO:0000259" key="26">
    <source>
        <dbReference type="PROSITE" id="PS51278"/>
    </source>
</evidence>
<evidence type="ECO:0000256" key="17">
    <source>
        <dbReference type="ARBA" id="ARBA00023164"/>
    </source>
</evidence>
<reference evidence="27 28" key="1">
    <citation type="journal article" date="2018" name="BMC Genomics">
        <title>Genomic evidence for intraspecific hybridization in a clonal and extremely halotolerant yeast.</title>
        <authorList>
            <person name="Gostincar C."/>
            <person name="Stajich J.E."/>
            <person name="Zupancic J."/>
            <person name="Zalar P."/>
            <person name="Gunde-Cimerman N."/>
        </authorList>
    </citation>
    <scope>NUCLEOTIDE SEQUENCE [LARGE SCALE GENOMIC DNA]</scope>
    <source>
        <strain evidence="27 28">EXF-2788</strain>
    </source>
</reference>
<evidence type="ECO:0000256" key="13">
    <source>
        <dbReference type="ARBA" id="ARBA00022962"/>
    </source>
</evidence>
<evidence type="ECO:0000256" key="7">
    <source>
        <dbReference type="ARBA" id="ARBA00011233"/>
    </source>
</evidence>
<dbReference type="InterPro" id="IPR009051">
    <property type="entry name" value="Helical_ferredxn"/>
</dbReference>
<dbReference type="Proteomes" id="UP000268823">
    <property type="component" value="Unassembled WGS sequence"/>
</dbReference>
<dbReference type="InterPro" id="IPR002932">
    <property type="entry name" value="Glu_synthdom"/>
</dbReference>
<sequence>MGQVSFADHVEEHRFEQVEEMNEEQETYSVYPYEDDAENGSWAGALPKKQGLYDPSLEKDACGVGFAAHIKGKPSHKIVTDARNLLCNMTHRGAVGSDARDGDGAGVMTSIPHRFFLKNFQLEQGIKLPPLGKYAAGNLFFKPEEETLKDTLDVFENIASELDLRVLGWREVPKDSTLLGPAAKSREPVILQPFVVTKSAYGEGNEPAADFEEKYNEIIFERQLYVLRKRATHTIGLHNWFYLCSLSNKNIVYKGQLSPSQVYDYYHDLVNVDYEGHFALVHSRFSTNTFPSWDRAQPLRWAAHNGEINTLRGNKNWMRAREGVLKSEFFGDELEQLYPIIEDGGSDSAAFDNVLELLTINGVLSLPEAVMLMVPEAWQGNTSIDPAKLAFYEWAACQMEPWDGPALFTFADGRYCGANLDRNGLRPCRYYVMDDDRIICASEVGTINVEPSSVVQKGRLQPGRMLLVDTQAGRIIDDAELKRTVSQRADFRSWLDSQLLLMPKIHDQLVAKGADLSHSLTAPILQEDPRLKAFGYSLEQVTLLLAPMAADSKEALGSMGNDAPLACLAAQPRLLFEYFRQLFAQVTNPPIDPIREAVVMSLGSYVGPQGNLLEMNKEQCHRLYLPSPMLSIEEFNALAKINEVHPDWTVATIDITFPKADGIAGYVEALDRINDACTVAVENGHKIIVLSDRNTSAERVPVSSLLATGMVHHHMVRNRWRSQAALVVETAEAREVHHMCVLVGYGADAICPYLAIECILKLHREGLIRKKIDQETLIGNYKHSCDGGILKVMSKMGISTLQSYKGAQIFEALGIDDSVVDRCFTGTATRIRGMTFDLIAQDAFAIHEKGYPSRNILEIPGLAETGEYHWRDGGEPHVNDPTSIANIQDAVRMNNDKSYEAYAKSEYEQIKNCTLRGLLDFDFEACNPIPIDQVEPWTEIVRRFVTGAMSYGSISMESHSTLAVAMNRLGGKSNTGEGGEDPERSLPMDNGDTMRSAIKQIASGRFGVTSNYLADADELQIKMAQGAKPGEGGELPGHKVSKEIGRTRHSTPGVGLISPPPHHDIYSIEDLKQLIYDLKCSNPRARVSVKLVSETGVGIVASGVAKAKADHILISGHDGGTGASRWTGIKYAGLPWELGLAETHQTLVLNDLRGRVVVQTDGQIRTGRDIAIACLLGAEEFGFATAPLIAMGCIMMRKCHLNTCPVGIATQDPELRKKFKGTPEHVINFFYYLSNELRAIMAKLGFRTVNEMVGHCEVLKVREDLKSAKTENIDLSLILTPAHTLRSGVATYNVRKQDHRLHVRLDNKLIAESEIALEKGLPCRIECDIVNTDRALGASLSYQVSKRYGEKGLPQDTIHANIRGSAGQSFGAMLAPGITLELEGDCNDYVGKMMSGGRLIVYPPRSAVFKAEENVIIGNVCLYGATSGTCFFRGAAAERFAVRNSGVTAVVEGLGDHGCEYMTGGRVICLGSAGRNFGAGMSGGIAYILDIHQDFESKVNQEMVEIMSLEDPQEIAFVRGLIEDHHHYTGSELAARVLLDFNRALPRFVKVMPTDYKKVLEEEAAKAAEAKKREYTLPILPGQAVRDLHEEAGKEKANKEAKAHKKSDATDIEESIQDGAAEKKRSQLVLDKTRGFMKYQRRSEKYRSAKTRTRDWQELSSRLNEDELKYQTARCMDCGVPFCQSDTGCPISNIIPKWNELVFQNQWKDALNRLLMTNNFPEFTGRVCPAPCEGACVLGINEDPVGIKSIECAIIDRGFEMGWMVPSAPQWRSGRKVAVIGSGPAGLACADQLNKAGHEVTVYERSDRIGGLLMYGIPNMKLDKNVVQRRVDFMAAEGINFRPGMTIGEGDLTLDSLRGSNDAVVIATGSTVARDLPIPNRNLDGVHFAMEFLHRNTKSLLDSELEDGSYISAKDKHVVVIGGGDTGNDCIGTSVRHGAKSVVNFELLPQPPAERARDNPWPQWPRIYRVDYGHSEVKTHMGRDPREYCVMSTDFVDDGSGKVKGINTIRVEWTKSATGGWDMKKLEGTEEYFPADLVLLSMGFLGPEDKVMGGNIEKDARKNIKTPAGHYNTNIEGVFAAGDCRRGQSLIVWGINEGRMAARDVDSFLTGMGTQLPVTGGIVKRPPYELLHKANGAPSELITAAA</sequence>
<dbReference type="NCBIfam" id="TIGR01317">
    <property type="entry name" value="GOGAT_sm_gam"/>
    <property type="match status" value="1"/>
</dbReference>
<comment type="catalytic activity">
    <reaction evidence="20">
        <text>2 L-glutamate + NAD(+) = L-glutamine + 2-oxoglutarate + NADH + H(+)</text>
        <dbReference type="Rhea" id="RHEA:13753"/>
        <dbReference type="ChEBI" id="CHEBI:15378"/>
        <dbReference type="ChEBI" id="CHEBI:16810"/>
        <dbReference type="ChEBI" id="CHEBI:29985"/>
        <dbReference type="ChEBI" id="CHEBI:57540"/>
        <dbReference type="ChEBI" id="CHEBI:57945"/>
        <dbReference type="ChEBI" id="CHEBI:58359"/>
        <dbReference type="EC" id="1.4.1.14"/>
    </reaction>
</comment>
<evidence type="ECO:0000256" key="15">
    <source>
        <dbReference type="ARBA" id="ARBA00023004"/>
    </source>
</evidence>
<dbReference type="PANTHER" id="PTHR43100">
    <property type="entry name" value="GLUTAMATE SYNTHASE [NADPH] SMALL CHAIN"/>
    <property type="match status" value="1"/>
</dbReference>
<evidence type="ECO:0000256" key="9">
    <source>
        <dbReference type="ARBA" id="ARBA00022630"/>
    </source>
</evidence>
<keyword evidence="15" id="KW-0408">Iron</keyword>
<dbReference type="FunFam" id="3.60.20.10:FF:000001">
    <property type="entry name" value="Glutamate synthase, large subunit"/>
    <property type="match status" value="1"/>
</dbReference>
<dbReference type="Gene3D" id="1.10.1060.10">
    <property type="entry name" value="Alpha-helical ferredoxin"/>
    <property type="match status" value="1"/>
</dbReference>
<dbReference type="GO" id="GO:0010181">
    <property type="term" value="F:FMN binding"/>
    <property type="evidence" value="ECO:0007669"/>
    <property type="project" value="InterPro"/>
</dbReference>
<keyword evidence="18 24" id="KW-0003">3Fe-4S</keyword>
<dbReference type="InterPro" id="IPR013785">
    <property type="entry name" value="Aldolase_TIM"/>
</dbReference>
<evidence type="ECO:0000256" key="12">
    <source>
        <dbReference type="ARBA" id="ARBA00022827"/>
    </source>
</evidence>
<keyword evidence="14" id="KW-0560">Oxidoreductase</keyword>
<proteinExistence type="inferred from homology"/>
<feature type="binding site" evidence="24">
    <location>
        <position position="1204"/>
    </location>
    <ligand>
        <name>[3Fe-4S] cluster</name>
        <dbReference type="ChEBI" id="CHEBI:21137"/>
    </ligand>
</feature>
<evidence type="ECO:0000256" key="6">
    <source>
        <dbReference type="ARBA" id="ARBA00009716"/>
    </source>
</evidence>
<evidence type="ECO:0000256" key="11">
    <source>
        <dbReference type="ARBA" id="ARBA00022723"/>
    </source>
</evidence>
<name>A0A3M7FPT0_HORWE</name>
<protein>
    <recommendedName>
        <fullName evidence="22">Glutamate synthase [NADH]</fullName>
        <ecNumber evidence="19">1.4.1.14</ecNumber>
    </recommendedName>
</protein>
<evidence type="ECO:0000256" key="3">
    <source>
        <dbReference type="ARBA" id="ARBA00004802"/>
    </source>
</evidence>
<dbReference type="InterPro" id="IPR017932">
    <property type="entry name" value="GATase_2_dom"/>
</dbReference>
<accession>A0A3M7FPT0</accession>
<organism evidence="27 28">
    <name type="scientific">Hortaea werneckii</name>
    <name type="common">Black yeast</name>
    <name type="synonym">Cladosporium werneckii</name>
    <dbReference type="NCBI Taxonomy" id="91943"/>
    <lineage>
        <taxon>Eukaryota</taxon>
        <taxon>Fungi</taxon>
        <taxon>Dikarya</taxon>
        <taxon>Ascomycota</taxon>
        <taxon>Pezizomycotina</taxon>
        <taxon>Dothideomycetes</taxon>
        <taxon>Dothideomycetidae</taxon>
        <taxon>Mycosphaerellales</taxon>
        <taxon>Teratosphaeriaceae</taxon>
        <taxon>Hortaea</taxon>
    </lineage>
</organism>
<evidence type="ECO:0000256" key="14">
    <source>
        <dbReference type="ARBA" id="ARBA00023002"/>
    </source>
</evidence>
<evidence type="ECO:0000256" key="16">
    <source>
        <dbReference type="ARBA" id="ARBA00023014"/>
    </source>
</evidence>
<evidence type="ECO:0000313" key="27">
    <source>
        <dbReference type="EMBL" id="RMY90686.1"/>
    </source>
</evidence>
<evidence type="ECO:0000256" key="22">
    <source>
        <dbReference type="ARBA" id="ARBA00068518"/>
    </source>
</evidence>
<keyword evidence="17" id="KW-0314">Glutamate biosynthesis</keyword>
<feature type="binding site" evidence="24">
    <location>
        <position position="1199"/>
    </location>
    <ligand>
        <name>[3Fe-4S] cluster</name>
        <dbReference type="ChEBI" id="CHEBI:21137"/>
    </ligand>
</feature>
<feature type="region of interest" description="Disordered" evidence="25">
    <location>
        <begin position="970"/>
        <end position="989"/>
    </location>
</feature>
<dbReference type="UniPathway" id="UPA00634">
    <property type="reaction ID" value="UER00690"/>
</dbReference>
<dbReference type="OrthoDB" id="4327079at2759"/>
<dbReference type="CDD" id="cd00982">
    <property type="entry name" value="gltB_C"/>
    <property type="match status" value="1"/>
</dbReference>
<dbReference type="Pfam" id="PF14691">
    <property type="entry name" value="Fer4_20"/>
    <property type="match status" value="1"/>
</dbReference>
<feature type="region of interest" description="Disordered" evidence="25">
    <location>
        <begin position="1590"/>
        <end position="1618"/>
    </location>
</feature>
<keyword evidence="16 24" id="KW-0411">Iron-sulfur</keyword>
<dbReference type="Pfam" id="PF00310">
    <property type="entry name" value="GATase_2"/>
    <property type="match status" value="1"/>
</dbReference>
<dbReference type="Gene3D" id="3.60.20.10">
    <property type="entry name" value="Glutamine Phosphoribosylpyrophosphate, subunit 1, domain 1"/>
    <property type="match status" value="1"/>
</dbReference>
<dbReference type="FunFam" id="1.10.1060.10:FF:000006">
    <property type="entry name" value="Glutamate synthase (NADPH/NADH)"/>
    <property type="match status" value="1"/>
</dbReference>
<dbReference type="InterPro" id="IPR036188">
    <property type="entry name" value="FAD/NAD-bd_sf"/>
</dbReference>
<dbReference type="SUPFAM" id="SSF51395">
    <property type="entry name" value="FMN-linked oxidoreductases"/>
    <property type="match status" value="1"/>
</dbReference>
<keyword evidence="8" id="KW-0028">Amino-acid biosynthesis</keyword>
<comment type="function">
    <text evidence="21">Forms L-glutamate from L-glutamine and 2-oxoglutarate. Represents an alternative pathway to L-glutamate dehydrogenase for the biosynthesis of L-glutamate. Participates with glutamine synthetase in ammonia assimilation processes. The enzyme is specific for NADH, L-glutamine and 2-oxoglutarate.</text>
</comment>
<dbReference type="FunFam" id="3.20.20.70:FF:000031">
    <property type="entry name" value="Glutamate synthase 1 [NADH]"/>
    <property type="match status" value="1"/>
</dbReference>
<feature type="compositionally biased region" description="Basic and acidic residues" evidence="25">
    <location>
        <begin position="1590"/>
        <end position="1609"/>
    </location>
</feature>
<evidence type="ECO:0000256" key="25">
    <source>
        <dbReference type="SAM" id="MobiDB-lite"/>
    </source>
</evidence>
<comment type="cofactor">
    <cofactor evidence="24">
        <name>[3Fe-4S] cluster</name>
        <dbReference type="ChEBI" id="CHEBI:21137"/>
    </cofactor>
    <text evidence="24">Binds 1 [3Fe-4S] cluster.</text>
</comment>
<dbReference type="PIRSF" id="PIRSF000187">
    <property type="entry name" value="GOGAT"/>
    <property type="match status" value="1"/>
</dbReference>
<comment type="pathway">
    <text evidence="5">Amino-acid biosynthesis; L-glutamate biosynthesis via GLT pathway; L-glutamate from 2-oxoglutarate and L-glutamine (NAD(+) route): step 1/1.</text>
</comment>
<dbReference type="GO" id="GO:0019676">
    <property type="term" value="P:ammonia assimilation cycle"/>
    <property type="evidence" value="ECO:0007669"/>
    <property type="project" value="UniProtKB-ARBA"/>
</dbReference>
<dbReference type="FunFam" id="2.160.20.60:FF:000001">
    <property type="entry name" value="Glutamate synthase, large subunit"/>
    <property type="match status" value="1"/>
</dbReference>
<dbReference type="Pfam" id="PF07992">
    <property type="entry name" value="Pyr_redox_2"/>
    <property type="match status" value="1"/>
</dbReference>
<dbReference type="SUPFAM" id="SSF69336">
    <property type="entry name" value="Alpha subunit of glutamate synthase, C-terminal domain"/>
    <property type="match status" value="1"/>
</dbReference>
<dbReference type="FunFam" id="3.50.50.60:FF:000160">
    <property type="entry name" value="Glutamate synthase (NADPH)"/>
    <property type="match status" value="1"/>
</dbReference>
<dbReference type="Pfam" id="PF01645">
    <property type="entry name" value="Glu_synthase"/>
    <property type="match status" value="1"/>
</dbReference>
<comment type="subunit">
    <text evidence="7">Homotrimer.</text>
</comment>
<feature type="binding site" evidence="24">
    <location>
        <position position="1193"/>
    </location>
    <ligand>
        <name>[3Fe-4S] cluster</name>
        <dbReference type="ChEBI" id="CHEBI:21137"/>
    </ligand>
</feature>
<dbReference type="InterPro" id="IPR029055">
    <property type="entry name" value="Ntn_hydrolases_N"/>
</dbReference>
<dbReference type="InterPro" id="IPR023753">
    <property type="entry name" value="FAD/NAD-binding_dom"/>
</dbReference>
<dbReference type="GO" id="GO:0016639">
    <property type="term" value="F:oxidoreductase activity, acting on the CH-NH2 group of donors, NAD or NADP as acceptor"/>
    <property type="evidence" value="ECO:0007669"/>
    <property type="project" value="InterPro"/>
</dbReference>
<keyword evidence="11" id="KW-0479">Metal-binding</keyword>
<dbReference type="GO" id="GO:0005506">
    <property type="term" value="F:iron ion binding"/>
    <property type="evidence" value="ECO:0007669"/>
    <property type="project" value="InterPro"/>
</dbReference>
<evidence type="ECO:0000256" key="5">
    <source>
        <dbReference type="ARBA" id="ARBA00004944"/>
    </source>
</evidence>
<dbReference type="GO" id="GO:0051538">
    <property type="term" value="F:3 iron, 4 sulfur cluster binding"/>
    <property type="evidence" value="ECO:0007669"/>
    <property type="project" value="UniProtKB-KW"/>
</dbReference>
<dbReference type="PANTHER" id="PTHR43100:SF1">
    <property type="entry name" value="GLUTAMATE SYNTHASE [NADPH] SMALL CHAIN"/>
    <property type="match status" value="1"/>
</dbReference>
<dbReference type="PROSITE" id="PS51278">
    <property type="entry name" value="GATASE_TYPE_2"/>
    <property type="match status" value="1"/>
</dbReference>
<keyword evidence="10" id="KW-0288">FMN</keyword>
<feature type="domain" description="Glutamine amidotransferase type-2" evidence="26">
    <location>
        <begin position="62"/>
        <end position="471"/>
    </location>
</feature>
<dbReference type="InterPro" id="IPR006005">
    <property type="entry name" value="Glut_synth_ssu1"/>
</dbReference>
<evidence type="ECO:0000256" key="8">
    <source>
        <dbReference type="ARBA" id="ARBA00022605"/>
    </source>
</evidence>
<dbReference type="SUPFAM" id="SSF51971">
    <property type="entry name" value="Nucleotide-binding domain"/>
    <property type="match status" value="2"/>
</dbReference>
<evidence type="ECO:0000256" key="19">
    <source>
        <dbReference type="ARBA" id="ARBA00024383"/>
    </source>
</evidence>
<comment type="cofactor">
    <cofactor evidence="1">
        <name>FMN</name>
        <dbReference type="ChEBI" id="CHEBI:58210"/>
    </cofactor>
</comment>
<gene>
    <name evidence="27" type="ORF">D0861_03537</name>
</gene>
<dbReference type="PRINTS" id="PR00419">
    <property type="entry name" value="ADXRDTASE"/>
</dbReference>
<dbReference type="Gene3D" id="3.40.50.720">
    <property type="entry name" value="NAD(P)-binding Rossmann-like Domain"/>
    <property type="match status" value="1"/>
</dbReference>
<comment type="cofactor">
    <cofactor evidence="2">
        <name>FAD</name>
        <dbReference type="ChEBI" id="CHEBI:57692"/>
    </cofactor>
</comment>
<dbReference type="VEuPathDB" id="FungiDB:BTJ68_01802"/>
<dbReference type="InterPro" id="IPR051394">
    <property type="entry name" value="Glutamate_Synthase"/>
</dbReference>
<dbReference type="FunFam" id="3.50.50.60:FF:000022">
    <property type="entry name" value="Glutamate synthase [NADH], amyloplastic"/>
    <property type="match status" value="1"/>
</dbReference>
<dbReference type="Gene3D" id="3.50.50.60">
    <property type="entry name" value="FAD/NAD(P)-binding domain"/>
    <property type="match status" value="1"/>
</dbReference>
<keyword evidence="13" id="KW-0315">Glutamine amidotransferase</keyword>
<dbReference type="FunFam" id="3.20.20.70:FF:000017">
    <property type="entry name" value="Glutamate synthase [NADH], amyloplastic"/>
    <property type="match status" value="1"/>
</dbReference>
<comment type="caution">
    <text evidence="27">The sequence shown here is derived from an EMBL/GenBank/DDBJ whole genome shotgun (WGS) entry which is preliminary data.</text>
</comment>
<dbReference type="InterPro" id="IPR002489">
    <property type="entry name" value="Glu_synth_asu_C"/>
</dbReference>
<keyword evidence="12" id="KW-0274">FAD</keyword>
<dbReference type="EMBL" id="QWIR01000049">
    <property type="protein sequence ID" value="RMY90686.1"/>
    <property type="molecule type" value="Genomic_DNA"/>
</dbReference>
<feature type="active site" description="For GATase activity" evidence="23">
    <location>
        <position position="62"/>
    </location>
</feature>
<evidence type="ECO:0000256" key="24">
    <source>
        <dbReference type="PIRSR" id="PIRSR000187-2"/>
    </source>
</evidence>
<comment type="similarity">
    <text evidence="6">Belongs to the glutamate synthase family.</text>
</comment>